<dbReference type="GO" id="GO:0003700">
    <property type="term" value="F:DNA-binding transcription factor activity"/>
    <property type="evidence" value="ECO:0007669"/>
    <property type="project" value="InterPro"/>
</dbReference>
<reference evidence="9 11" key="1">
    <citation type="submission" date="2018-08" db="EMBL/GenBank/DDBJ databases">
        <title>Genome sequencing of Agrobacterium vitis strain ICMP 10754.</title>
        <authorList>
            <person name="Visnovsky S.B."/>
            <person name="Pitman A.R."/>
        </authorList>
    </citation>
    <scope>NUCLEOTIDE SEQUENCE [LARGE SCALE GENOMIC DNA]</scope>
    <source>
        <strain evidence="9 11">ICMP 10754</strain>
    </source>
</reference>
<proteinExistence type="inferred from homology"/>
<evidence type="ECO:0000256" key="5">
    <source>
        <dbReference type="ARBA" id="ARBA00054626"/>
    </source>
</evidence>
<dbReference type="Pfam" id="PF00126">
    <property type="entry name" value="HTH_1"/>
    <property type="match status" value="1"/>
</dbReference>
<organism evidence="9 11">
    <name type="scientific">Agrobacterium vitis</name>
    <name type="common">Rhizobium vitis</name>
    <dbReference type="NCBI Taxonomy" id="373"/>
    <lineage>
        <taxon>Bacteria</taxon>
        <taxon>Pseudomonadati</taxon>
        <taxon>Pseudomonadota</taxon>
        <taxon>Alphaproteobacteria</taxon>
        <taxon>Hyphomicrobiales</taxon>
        <taxon>Rhizobiaceae</taxon>
        <taxon>Rhizobium/Agrobacterium group</taxon>
        <taxon>Agrobacterium</taxon>
    </lineage>
</organism>
<evidence type="ECO:0000313" key="12">
    <source>
        <dbReference type="Proteomes" id="UP000477951"/>
    </source>
</evidence>
<dbReference type="Gene3D" id="1.10.10.10">
    <property type="entry name" value="Winged helix-like DNA-binding domain superfamily/Winged helix DNA-binding domain"/>
    <property type="match status" value="1"/>
</dbReference>
<dbReference type="InterPro" id="IPR005119">
    <property type="entry name" value="LysR_subst-bd"/>
</dbReference>
<evidence type="ECO:0000256" key="3">
    <source>
        <dbReference type="ARBA" id="ARBA00023125"/>
    </source>
</evidence>
<evidence type="ECO:0000259" key="8">
    <source>
        <dbReference type="PROSITE" id="PS50931"/>
    </source>
</evidence>
<dbReference type="InterPro" id="IPR036388">
    <property type="entry name" value="WH-like_DNA-bd_sf"/>
</dbReference>
<dbReference type="Pfam" id="PF03466">
    <property type="entry name" value="LysR_substrate"/>
    <property type="match status" value="1"/>
</dbReference>
<accession>A0A368NUG7</accession>
<comment type="similarity">
    <text evidence="1">Belongs to the LysR transcriptional regulatory family.</text>
</comment>
<dbReference type="OrthoDB" id="1631201at2"/>
<evidence type="ECO:0000256" key="4">
    <source>
        <dbReference type="ARBA" id="ARBA00023163"/>
    </source>
</evidence>
<dbReference type="PANTHER" id="PTHR30579">
    <property type="entry name" value="TRANSCRIPTIONAL REGULATOR"/>
    <property type="match status" value="1"/>
</dbReference>
<sequence>MIFMLRKIDGCPMTLSQSSTMPSTVLAAASLPLLDNDVLRTFVAISEVGSFTAAADMVFRTPSAVSMQIKKLEDQLGVSLFRRDARSVTLTPHGALLVSYAKRILALNNEAVARFLAPEMNGVVRLGSPDDIGELVLPGILTHLARTWPHLAIEVTIAGSVELRKAVNEKRLDVTLFNFLNGIAADPTMTVMSEKLVWAGKKHGQAHLKTPLPLSVWDESCVWRKRAMTELTRQGKEFRIAYFCGHHVGQYAAIRADIAVAPLARFLLQDDMVELTEQDGMPDLGSYEVGLAVCEDASPPVKAVADYVRCVLGNRGCVGTAVAA</sequence>
<feature type="domain" description="HTH lysR-type" evidence="8">
    <location>
        <begin position="34"/>
        <end position="91"/>
    </location>
</feature>
<dbReference type="PRINTS" id="PR00039">
    <property type="entry name" value="HTHLYSR"/>
</dbReference>
<evidence type="ECO:0000313" key="10">
    <source>
        <dbReference type="EMBL" id="MUZ74133.1"/>
    </source>
</evidence>
<keyword evidence="4" id="KW-0804">Transcription</keyword>
<evidence type="ECO:0000313" key="9">
    <source>
        <dbReference type="EMBL" id="KAA3526601.1"/>
    </source>
</evidence>
<dbReference type="PANTHER" id="PTHR30579:SF7">
    <property type="entry name" value="HTH-TYPE TRANSCRIPTIONAL REGULATOR LRHA-RELATED"/>
    <property type="match status" value="1"/>
</dbReference>
<evidence type="ECO:0000256" key="2">
    <source>
        <dbReference type="ARBA" id="ARBA00023015"/>
    </source>
</evidence>
<name>A0A368NUG7_AGRVI</name>
<evidence type="ECO:0000256" key="7">
    <source>
        <dbReference type="ARBA" id="ARBA00083243"/>
    </source>
</evidence>
<evidence type="ECO:0000256" key="1">
    <source>
        <dbReference type="ARBA" id="ARBA00009437"/>
    </source>
</evidence>
<dbReference type="PROSITE" id="PS50931">
    <property type="entry name" value="HTH_LYSR"/>
    <property type="match status" value="1"/>
</dbReference>
<dbReference type="EMBL" id="QUSG01000007">
    <property type="protein sequence ID" value="KAA3526601.1"/>
    <property type="molecule type" value="Genomic_DNA"/>
</dbReference>
<gene>
    <name evidence="9" type="ORF">DXT89_14600</name>
    <name evidence="10" type="ORF">GOZ90_15705</name>
</gene>
<evidence type="ECO:0000256" key="6">
    <source>
        <dbReference type="ARBA" id="ARBA00067332"/>
    </source>
</evidence>
<dbReference type="AlphaFoldDB" id="A0A368NUG7"/>
<dbReference type="Proteomes" id="UP000436911">
    <property type="component" value="Unassembled WGS sequence"/>
</dbReference>
<dbReference type="SUPFAM" id="SSF53850">
    <property type="entry name" value="Periplasmic binding protein-like II"/>
    <property type="match status" value="1"/>
</dbReference>
<dbReference type="EMBL" id="WPHR01000013">
    <property type="protein sequence ID" value="MUZ74133.1"/>
    <property type="molecule type" value="Genomic_DNA"/>
</dbReference>
<comment type="function">
    <text evidence="5">Transcriptional regulator of the ttuABCDE tartrate utilization operon.</text>
</comment>
<protein>
    <recommendedName>
        <fullName evidence="6">HTH-type transcriptional regulator TtuA</fullName>
    </recommendedName>
    <alternativeName>
        <fullName evidence="7">Tartrate utilization transcriptional regulator</fullName>
    </alternativeName>
</protein>
<comment type="caution">
    <text evidence="9">The sequence shown here is derived from an EMBL/GenBank/DDBJ whole genome shotgun (WGS) entry which is preliminary data.</text>
</comment>
<keyword evidence="3" id="KW-0238">DNA-binding</keyword>
<dbReference type="Proteomes" id="UP000477951">
    <property type="component" value="Unassembled WGS sequence"/>
</dbReference>
<keyword evidence="2" id="KW-0805">Transcription regulation</keyword>
<dbReference type="InterPro" id="IPR000847">
    <property type="entry name" value="LysR_HTH_N"/>
</dbReference>
<evidence type="ECO:0000313" key="11">
    <source>
        <dbReference type="Proteomes" id="UP000436911"/>
    </source>
</evidence>
<dbReference type="Gene3D" id="3.40.190.10">
    <property type="entry name" value="Periplasmic binding protein-like II"/>
    <property type="match status" value="2"/>
</dbReference>
<dbReference type="FunFam" id="1.10.10.10:FF:000001">
    <property type="entry name" value="LysR family transcriptional regulator"/>
    <property type="match status" value="1"/>
</dbReference>
<reference evidence="10 12" key="2">
    <citation type="submission" date="2019-12" db="EMBL/GenBank/DDBJ databases">
        <title>Whole-genome sequencing of Allorhizobium vitis.</title>
        <authorList>
            <person name="Gan H.M."/>
            <person name="Szegedi E."/>
            <person name="Burr T."/>
            <person name="Savka M.A."/>
        </authorList>
    </citation>
    <scope>NUCLEOTIDE SEQUENCE [LARGE SCALE GENOMIC DNA]</scope>
    <source>
        <strain evidence="10 12">CG516</strain>
    </source>
</reference>
<dbReference type="GO" id="GO:0003677">
    <property type="term" value="F:DNA binding"/>
    <property type="evidence" value="ECO:0007669"/>
    <property type="project" value="UniProtKB-KW"/>
</dbReference>
<dbReference type="SUPFAM" id="SSF46785">
    <property type="entry name" value="Winged helix' DNA-binding domain"/>
    <property type="match status" value="1"/>
</dbReference>
<dbReference type="InterPro" id="IPR050176">
    <property type="entry name" value="LTTR"/>
</dbReference>
<dbReference type="InterPro" id="IPR036390">
    <property type="entry name" value="WH_DNA-bd_sf"/>
</dbReference>